<keyword evidence="3" id="KW-0813">Transport</keyword>
<dbReference type="Gene3D" id="2.60.40.150">
    <property type="entry name" value="C2 domain"/>
    <property type="match status" value="2"/>
</dbReference>
<evidence type="ECO:0000256" key="4">
    <source>
        <dbReference type="ARBA" id="ARBA00022692"/>
    </source>
</evidence>
<evidence type="ECO:0000256" key="6">
    <source>
        <dbReference type="ARBA" id="ARBA00022737"/>
    </source>
</evidence>
<dbReference type="PANTHER" id="PTHR10774">
    <property type="entry name" value="EXTENDED SYNAPTOTAGMIN-RELATED"/>
    <property type="match status" value="1"/>
</dbReference>
<comment type="similarity">
    <text evidence="2">Belongs to the synaptotagmin family.</text>
</comment>
<reference evidence="13" key="1">
    <citation type="journal article" date="2017" name="Nat. Commun.">
        <title>The asparagus genome sheds light on the origin and evolution of a young Y chromosome.</title>
        <authorList>
            <person name="Harkess A."/>
            <person name="Zhou J."/>
            <person name="Xu C."/>
            <person name="Bowers J.E."/>
            <person name="Van der Hulst R."/>
            <person name="Ayyampalayam S."/>
            <person name="Mercati F."/>
            <person name="Riccardi P."/>
            <person name="McKain M.R."/>
            <person name="Kakrana A."/>
            <person name="Tang H."/>
            <person name="Ray J."/>
            <person name="Groenendijk J."/>
            <person name="Arikit S."/>
            <person name="Mathioni S.M."/>
            <person name="Nakano M."/>
            <person name="Shan H."/>
            <person name="Telgmann-Rauber A."/>
            <person name="Kanno A."/>
            <person name="Yue Z."/>
            <person name="Chen H."/>
            <person name="Li W."/>
            <person name="Chen Y."/>
            <person name="Xu X."/>
            <person name="Zhang Y."/>
            <person name="Luo S."/>
            <person name="Chen H."/>
            <person name="Gao J."/>
            <person name="Mao Z."/>
            <person name="Pires J.C."/>
            <person name="Luo M."/>
            <person name="Kudrna D."/>
            <person name="Wing R.A."/>
            <person name="Meyers B.C."/>
            <person name="Yi K."/>
            <person name="Kong H."/>
            <person name="Lavrijsen P."/>
            <person name="Sunseri F."/>
            <person name="Falavigna A."/>
            <person name="Ye Y."/>
            <person name="Leebens-Mack J.H."/>
            <person name="Chen G."/>
        </authorList>
    </citation>
    <scope>NUCLEOTIDE SEQUENCE [LARGE SCALE GENOMIC DNA]</scope>
    <source>
        <strain evidence="13">cv. DH0086</strain>
    </source>
</reference>
<dbReference type="InterPro" id="IPR035892">
    <property type="entry name" value="C2_domain_sf"/>
</dbReference>
<feature type="domain" description="C2" evidence="11">
    <location>
        <begin position="202"/>
        <end position="319"/>
    </location>
</feature>
<dbReference type="AlphaFoldDB" id="A0A5P1F376"/>
<dbReference type="GO" id="GO:0008289">
    <property type="term" value="F:lipid binding"/>
    <property type="evidence" value="ECO:0007669"/>
    <property type="project" value="InterPro"/>
</dbReference>
<dbReference type="SUPFAM" id="SSF49562">
    <property type="entry name" value="C2 domain (Calcium/lipid-binding domain, CaLB)"/>
    <property type="match status" value="2"/>
</dbReference>
<dbReference type="PRINTS" id="PR00360">
    <property type="entry name" value="C2DOMAIN"/>
</dbReference>
<dbReference type="Gramene" id="ONK72604">
    <property type="protein sequence ID" value="ONK72604"/>
    <property type="gene ID" value="A4U43_C04F21130"/>
</dbReference>
<evidence type="ECO:0000256" key="5">
    <source>
        <dbReference type="ARBA" id="ARBA00022723"/>
    </source>
</evidence>
<dbReference type="GO" id="GO:0006869">
    <property type="term" value="P:lipid transport"/>
    <property type="evidence" value="ECO:0007669"/>
    <property type="project" value="UniProtKB-KW"/>
</dbReference>
<dbReference type="Proteomes" id="UP000243459">
    <property type="component" value="Chromosome 4"/>
</dbReference>
<evidence type="ECO:0000256" key="1">
    <source>
        <dbReference type="ARBA" id="ARBA00004167"/>
    </source>
</evidence>
<keyword evidence="10" id="KW-0472">Membrane</keyword>
<accession>A0A5P1F376</accession>
<dbReference type="CDD" id="cd00030">
    <property type="entry name" value="C2"/>
    <property type="match status" value="1"/>
</dbReference>
<feature type="domain" description="C2" evidence="11">
    <location>
        <begin position="44"/>
        <end position="163"/>
    </location>
</feature>
<keyword evidence="8" id="KW-1133">Transmembrane helix</keyword>
<dbReference type="FunFam" id="2.60.40.150:FF:000066">
    <property type="entry name" value="Extended synaptotagmin-2"/>
    <property type="match status" value="1"/>
</dbReference>
<keyword evidence="13" id="KW-1185">Reference proteome</keyword>
<keyword evidence="9" id="KW-0445">Lipid transport</keyword>
<evidence type="ECO:0000256" key="9">
    <source>
        <dbReference type="ARBA" id="ARBA00023055"/>
    </source>
</evidence>
<sequence length="338" mass="38774">MEKPHVDFGLKLLGADVMAVPGLYRFVQETIKNQVASMYLWPKALEVPIMDLSNAMKKPVGLLHVKVIRANKLKKKDLMGKSDPYVKLKLTEDKLPSKKTKVKHSNLNPEWNEEFKFIIKDPDSQALQISIYDWEKVGKHDLMGMNVVPVKELVPDEPKSMTLNLLKNMDPNDPQNEKSRGEVVMELTYKPFKEDTTTEMADDGNAVEKAPEGTPEGGGVLVVIVHEAQDLEGKHHTNPYVRILFKGEERKTKYIKKNRDPRWNEEFQFTCEEPPINDKLHVEVLSRPSSLGIHSKETLGFTEINLVDVVNNKRTNEKYHLIDSRNGRIQIELQWRST</sequence>
<dbReference type="GO" id="GO:0016020">
    <property type="term" value="C:membrane"/>
    <property type="evidence" value="ECO:0007669"/>
    <property type="project" value="UniProtKB-SubCell"/>
</dbReference>
<keyword evidence="6" id="KW-0677">Repeat</keyword>
<keyword evidence="7" id="KW-0106">Calcium</keyword>
<dbReference type="EMBL" id="CM007384">
    <property type="protein sequence ID" value="ONK72604.1"/>
    <property type="molecule type" value="Genomic_DNA"/>
</dbReference>
<dbReference type="GO" id="GO:0005783">
    <property type="term" value="C:endoplasmic reticulum"/>
    <property type="evidence" value="ECO:0007669"/>
    <property type="project" value="TreeGrafter"/>
</dbReference>
<keyword evidence="5" id="KW-0479">Metal-binding</keyword>
<evidence type="ECO:0000256" key="10">
    <source>
        <dbReference type="ARBA" id="ARBA00023136"/>
    </source>
</evidence>
<comment type="subcellular location">
    <subcellularLocation>
        <location evidence="1">Membrane</location>
        <topology evidence="1">Single-pass membrane protein</topology>
    </subcellularLocation>
</comment>
<evidence type="ECO:0000256" key="2">
    <source>
        <dbReference type="ARBA" id="ARBA00006996"/>
    </source>
</evidence>
<dbReference type="SMART" id="SM00239">
    <property type="entry name" value="C2"/>
    <property type="match status" value="2"/>
</dbReference>
<keyword evidence="4" id="KW-0812">Transmembrane</keyword>
<dbReference type="FunFam" id="2.60.40.150:FF:000102">
    <property type="entry name" value="Synaptotagmin-2 isoform A"/>
    <property type="match status" value="1"/>
</dbReference>
<dbReference type="Pfam" id="PF00168">
    <property type="entry name" value="C2"/>
    <property type="match status" value="2"/>
</dbReference>
<evidence type="ECO:0000313" key="13">
    <source>
        <dbReference type="Proteomes" id="UP000243459"/>
    </source>
</evidence>
<evidence type="ECO:0000259" key="11">
    <source>
        <dbReference type="PROSITE" id="PS50004"/>
    </source>
</evidence>
<proteinExistence type="inferred from homology"/>
<protein>
    <recommendedName>
        <fullName evidence="11">C2 domain-containing protein</fullName>
    </recommendedName>
</protein>
<evidence type="ECO:0000256" key="3">
    <source>
        <dbReference type="ARBA" id="ARBA00022448"/>
    </source>
</evidence>
<evidence type="ECO:0000313" key="12">
    <source>
        <dbReference type="EMBL" id="ONK72604.1"/>
    </source>
</evidence>
<dbReference type="PROSITE" id="PS50004">
    <property type="entry name" value="C2"/>
    <property type="match status" value="2"/>
</dbReference>
<dbReference type="InterPro" id="IPR000008">
    <property type="entry name" value="C2_dom"/>
</dbReference>
<evidence type="ECO:0000256" key="8">
    <source>
        <dbReference type="ARBA" id="ARBA00022989"/>
    </source>
</evidence>
<dbReference type="GO" id="GO:0046872">
    <property type="term" value="F:metal ion binding"/>
    <property type="evidence" value="ECO:0007669"/>
    <property type="project" value="UniProtKB-KW"/>
</dbReference>
<evidence type="ECO:0000256" key="7">
    <source>
        <dbReference type="ARBA" id="ARBA00022837"/>
    </source>
</evidence>
<organism evidence="12 13">
    <name type="scientific">Asparagus officinalis</name>
    <name type="common">Garden asparagus</name>
    <dbReference type="NCBI Taxonomy" id="4686"/>
    <lineage>
        <taxon>Eukaryota</taxon>
        <taxon>Viridiplantae</taxon>
        <taxon>Streptophyta</taxon>
        <taxon>Embryophyta</taxon>
        <taxon>Tracheophyta</taxon>
        <taxon>Spermatophyta</taxon>
        <taxon>Magnoliopsida</taxon>
        <taxon>Liliopsida</taxon>
        <taxon>Asparagales</taxon>
        <taxon>Asparagaceae</taxon>
        <taxon>Asparagoideae</taxon>
        <taxon>Asparagus</taxon>
    </lineage>
</organism>
<dbReference type="OMA" id="IRIELQW"/>
<gene>
    <name evidence="12" type="ORF">A4U43_C04F21130</name>
</gene>
<name>A0A5P1F376_ASPOF</name>
<dbReference type="InterPro" id="IPR045050">
    <property type="entry name" value="Synaptotagmin_plant"/>
</dbReference>
<dbReference type="PANTHER" id="PTHR10774:SF188">
    <property type="entry name" value="SYNAPTOTAGMIN-2"/>
    <property type="match status" value="1"/>
</dbReference>